<feature type="chain" id="PRO_5034596106" evidence="1">
    <location>
        <begin position="28"/>
        <end position="761"/>
    </location>
</feature>
<keyword evidence="1" id="KW-0732">Signal</keyword>
<dbReference type="OMA" id="ASPECIG"/>
<dbReference type="RefSeq" id="XP_022084638.1">
    <property type="nucleotide sequence ID" value="XM_022228946.1"/>
</dbReference>
<gene>
    <name evidence="3" type="primary">LOC110976020</name>
</gene>
<feature type="signal peptide" evidence="1">
    <location>
        <begin position="1"/>
        <end position="27"/>
    </location>
</feature>
<name>A0A8B7XUV5_ACAPL</name>
<evidence type="ECO:0000313" key="2">
    <source>
        <dbReference type="Proteomes" id="UP000694845"/>
    </source>
</evidence>
<evidence type="ECO:0000313" key="3">
    <source>
        <dbReference type="RefSeq" id="XP_022084638.1"/>
    </source>
</evidence>
<keyword evidence="2" id="KW-1185">Reference proteome</keyword>
<accession>A0A8B7XUV5</accession>
<evidence type="ECO:0000256" key="1">
    <source>
        <dbReference type="SAM" id="SignalP"/>
    </source>
</evidence>
<protein>
    <submittedName>
        <fullName evidence="3">Uncharacterized protein LOC110976020</fullName>
    </submittedName>
</protein>
<sequence length="761" mass="82932">MSWSCLRVVVGLLCLAFLSATVQVSRAQTAVARLSGTLVWSYEATGIYPPSYNVPAQVSIQLRAEARADTDTITGTGLWDVTIFGNREGDGSGTDRYDERTGFVGNNERAQSFSPTDSLAFDESTAFDLSGLACGSSGPYLCVQVSRAADASMTFDLDPEKWISCRSTPCYYPDDSADASRDIIFSELRLDQLDTPSVPRDEPIEILLVVTAVPSASSRQNLEGTGLWRVSIFGSKSTDGTGGDRYDERPQVLTTTGNTDKSLVAGKPLQLTIRTQFLLGGVGCEDYPYFCITLDKGENPQPDFTIQGPITHCRQVNCLYPDVPPIPTARFSEMTVRLVLPPTYPHDEPVNISLQVELTPSKSPDVPTSIVEGTGLWRLAIFGNKGQNGSDGERFDERPQVLSGSDQDARLTPTDGLVFDVTTQFVIGQVGCDNFPYFCVEFGKGYGPVPNFIFEAPLTVCLEVPCAYEPLPVARAGRLSFSFTDIGTGHYEEPVHVSLNVSIAASESDPTDPIRGSRLWQLSIYGSANLDGSGDDRFDERSVLSKCQRDKPLTPGESLEFDVDADFIISGVGCYDYPYFCLKFEKGADPEPDFIMYDPLRACMELTCTPPPVPRFIISGLTLHVKPGSPTAVQAGQDGSVNYLKFIMEAIYDKRQVGEISGNRLWVLSLWGSANADGSGPKVSENPNTLTTLQSRRTLILGESFILTSVRNNFDMTGASCADVRYICVKLSRGTVPADAYEFLTEPESYLPQTCVQMGCS</sequence>
<reference evidence="3" key="1">
    <citation type="submission" date="2025-08" db="UniProtKB">
        <authorList>
            <consortium name="RefSeq"/>
        </authorList>
    </citation>
    <scope>IDENTIFICATION</scope>
</reference>
<organism evidence="2 3">
    <name type="scientific">Acanthaster planci</name>
    <name type="common">Crown-of-thorns starfish</name>
    <dbReference type="NCBI Taxonomy" id="133434"/>
    <lineage>
        <taxon>Eukaryota</taxon>
        <taxon>Metazoa</taxon>
        <taxon>Echinodermata</taxon>
        <taxon>Eleutherozoa</taxon>
        <taxon>Asterozoa</taxon>
        <taxon>Asteroidea</taxon>
        <taxon>Valvatacea</taxon>
        <taxon>Valvatida</taxon>
        <taxon>Acanthasteridae</taxon>
        <taxon>Acanthaster</taxon>
    </lineage>
</organism>
<dbReference type="Proteomes" id="UP000694845">
    <property type="component" value="Unplaced"/>
</dbReference>
<dbReference type="GeneID" id="110976020"/>
<dbReference type="KEGG" id="aplc:110976020"/>
<dbReference type="AlphaFoldDB" id="A0A8B7XUV5"/>
<proteinExistence type="predicted"/>
<dbReference type="OrthoDB" id="88467at2759"/>